<dbReference type="EMBL" id="JAAITT010000006">
    <property type="protein sequence ID" value="NSJ48236.1"/>
    <property type="molecule type" value="Genomic_DNA"/>
</dbReference>
<evidence type="ECO:0000256" key="3">
    <source>
        <dbReference type="ARBA" id="ARBA00022801"/>
    </source>
</evidence>
<dbReference type="EC" id="3.1.3.48" evidence="2"/>
<dbReference type="Pfam" id="PF19567">
    <property type="entry name" value="CpsB_CapC"/>
    <property type="match status" value="1"/>
</dbReference>
<comment type="similarity">
    <text evidence="1">Belongs to the metallo-dependent hydrolases superfamily. CpsB/CapC family.</text>
</comment>
<dbReference type="Gene3D" id="3.20.20.140">
    <property type="entry name" value="Metal-dependent hydrolases"/>
    <property type="match status" value="1"/>
</dbReference>
<dbReference type="SUPFAM" id="SSF89550">
    <property type="entry name" value="PHP domain-like"/>
    <property type="match status" value="1"/>
</dbReference>
<keyword evidence="3" id="KW-0378">Hydrolase</keyword>
<comment type="caution">
    <text evidence="6">The sequence shown here is derived from an EMBL/GenBank/DDBJ whole genome shotgun (WGS) entry which is preliminary data.</text>
</comment>
<sequence>MAAETEKGAVVCTVHKQVEEVLMDTKVSDNGWIDIHAHILPGVDDGAHDWDEAAALLKLAYGQGIRHIIATPHFTGNQDLGLLMELCTCLDNQAKAIADGFGVSLGQEIMYFENLVDYLNQGKALTLAGSRYVLVEFGPSDSLGRIKRAVRQLVQASYFPVIAHVERYKCLFEQERPEELVEYGAYLQMNARSLNGGWMDKKARWCRKNLKKGTIHFIATDMHDPSDRTPDIQTAVSWMEHNMGVRTSVTITRTNPGYILQDRML</sequence>
<name>A0ABX2HID9_9FIRM</name>
<evidence type="ECO:0000313" key="6">
    <source>
        <dbReference type="EMBL" id="NSJ48236.1"/>
    </source>
</evidence>
<proteinExistence type="inferred from homology"/>
<reference evidence="6 7" key="1">
    <citation type="journal article" date="2020" name="Cell Host Microbe">
        <title>Functional and Genomic Variation between Human-Derived Isolates of Lachnospiraceae Reveals Inter- and Intra-Species Diversity.</title>
        <authorList>
            <person name="Sorbara M.T."/>
            <person name="Littmann E.R."/>
            <person name="Fontana E."/>
            <person name="Moody T.U."/>
            <person name="Kohout C.E."/>
            <person name="Gjonbalaj M."/>
            <person name="Eaton V."/>
            <person name="Seok R."/>
            <person name="Leiner I.M."/>
            <person name="Pamer E.G."/>
        </authorList>
    </citation>
    <scope>NUCLEOTIDE SEQUENCE [LARGE SCALE GENOMIC DNA]</scope>
    <source>
        <strain evidence="6 7">MSK.1.17</strain>
    </source>
</reference>
<keyword evidence="7" id="KW-1185">Reference proteome</keyword>
<gene>
    <name evidence="6" type="ORF">G5B36_05925</name>
</gene>
<dbReference type="InterPro" id="IPR016667">
    <property type="entry name" value="Caps_polysacc_synth_CpsB/CapC"/>
</dbReference>
<accession>A0ABX2HID9</accession>
<dbReference type="PANTHER" id="PTHR39181:SF1">
    <property type="entry name" value="TYROSINE-PROTEIN PHOSPHATASE YWQE"/>
    <property type="match status" value="1"/>
</dbReference>
<protein>
    <recommendedName>
        <fullName evidence="2">protein-tyrosine-phosphatase</fullName>
        <ecNumber evidence="2">3.1.3.48</ecNumber>
    </recommendedName>
</protein>
<evidence type="ECO:0000256" key="2">
    <source>
        <dbReference type="ARBA" id="ARBA00013064"/>
    </source>
</evidence>
<dbReference type="InterPro" id="IPR016195">
    <property type="entry name" value="Pol/histidinol_Pase-like"/>
</dbReference>
<organism evidence="6 7">
    <name type="scientific">Enterocloster aldenensis</name>
    <dbReference type="NCBI Taxonomy" id="358742"/>
    <lineage>
        <taxon>Bacteria</taxon>
        <taxon>Bacillati</taxon>
        <taxon>Bacillota</taxon>
        <taxon>Clostridia</taxon>
        <taxon>Lachnospirales</taxon>
        <taxon>Lachnospiraceae</taxon>
        <taxon>Enterocloster</taxon>
    </lineage>
</organism>
<dbReference type="RefSeq" id="WP_165641666.1">
    <property type="nucleotide sequence ID" value="NZ_JAQFCM010000092.1"/>
</dbReference>
<evidence type="ECO:0000256" key="5">
    <source>
        <dbReference type="ARBA" id="ARBA00051722"/>
    </source>
</evidence>
<dbReference type="PANTHER" id="PTHR39181">
    <property type="entry name" value="TYROSINE-PROTEIN PHOSPHATASE YWQE"/>
    <property type="match status" value="1"/>
</dbReference>
<evidence type="ECO:0000313" key="7">
    <source>
        <dbReference type="Proteomes" id="UP000669239"/>
    </source>
</evidence>
<dbReference type="Proteomes" id="UP000669239">
    <property type="component" value="Unassembled WGS sequence"/>
</dbReference>
<evidence type="ECO:0000256" key="1">
    <source>
        <dbReference type="ARBA" id="ARBA00005750"/>
    </source>
</evidence>
<comment type="catalytic activity">
    <reaction evidence="5">
        <text>O-phospho-L-tyrosyl-[protein] + H2O = L-tyrosyl-[protein] + phosphate</text>
        <dbReference type="Rhea" id="RHEA:10684"/>
        <dbReference type="Rhea" id="RHEA-COMP:10136"/>
        <dbReference type="Rhea" id="RHEA-COMP:20101"/>
        <dbReference type="ChEBI" id="CHEBI:15377"/>
        <dbReference type="ChEBI" id="CHEBI:43474"/>
        <dbReference type="ChEBI" id="CHEBI:46858"/>
        <dbReference type="ChEBI" id="CHEBI:61978"/>
        <dbReference type="EC" id="3.1.3.48"/>
    </reaction>
</comment>
<dbReference type="PIRSF" id="PIRSF016557">
    <property type="entry name" value="Caps_synth_CpsB"/>
    <property type="match status" value="1"/>
</dbReference>
<keyword evidence="4" id="KW-0904">Protein phosphatase</keyword>
<evidence type="ECO:0000256" key="4">
    <source>
        <dbReference type="ARBA" id="ARBA00022912"/>
    </source>
</evidence>